<reference evidence="3 4" key="1">
    <citation type="submission" date="2018-03" db="EMBL/GenBank/DDBJ databases">
        <title>Bioinformatic expansion and discovery of thiopeptide antibiotics.</title>
        <authorList>
            <person name="Schwalen C.J."/>
            <person name="Hudson G.A."/>
            <person name="Mitchell D.A."/>
        </authorList>
    </citation>
    <scope>NUCLEOTIDE SEQUENCE [LARGE SCALE GENOMIC DNA]</scope>
    <source>
        <strain evidence="3 4">NRRL 8041</strain>
    </source>
</reference>
<dbReference type="OrthoDB" id="3336106at2"/>
<comment type="caution">
    <text evidence="3">The sequence shown here is derived from an EMBL/GenBank/DDBJ whole genome shotgun (WGS) entry which is preliminary data.</text>
</comment>
<dbReference type="EMBL" id="PYBV01000046">
    <property type="protein sequence ID" value="PYC65404.1"/>
    <property type="molecule type" value="Genomic_DNA"/>
</dbReference>
<feature type="transmembrane region" description="Helical" evidence="2">
    <location>
        <begin position="404"/>
        <end position="426"/>
    </location>
</feature>
<feature type="transmembrane region" description="Helical" evidence="2">
    <location>
        <begin position="438"/>
        <end position="458"/>
    </location>
</feature>
<keyword evidence="2" id="KW-0812">Transmembrane</keyword>
<dbReference type="AlphaFoldDB" id="A0A318NBH6"/>
<feature type="transmembrane region" description="Helical" evidence="2">
    <location>
        <begin position="303"/>
        <end position="320"/>
    </location>
</feature>
<sequence>MRAQPTSPVPGAPDGTDPRDPLAGPPTPPARWHPRLGALLAVLLACWLLPVAANAVHAGWLLPPVILLGTASLLRSGRNLLDRVVLALALLAGLTCAAGLLFTVWPWGLHPVPVSGCTLTALALASMLSRRAPQLPPPKWSDLVPLAATALAAGYLATPYLQANGFGQRLNLAMTGEDNARHPALFDVIGRLGGYLFIDPDAAREHIFSGLIHYPQGWHLTIALLDGVQNPGDTPTGPALMDHYIFWSLATFALLVLALIWATHHVAGPLHPLRRLVLTIAVTALILGTELPRLLVAGYPGETFGLSLAAILTALIARPLHRLREQLVLVGALLIGIGFSYYLFLLPAGAMVLCWLIADRRRLRARPGTATIVAVLTAALAPLVAVIGVFVAGQSEALAAPSGVRPVATVTTTLGFGALVLAAVLARTNLGETTWRRYLAVVTVALLFCASMAAVNLAHGSRPAYYFGKTAHLLILVFIVGAAALARLLPVPAQSTDAEPRRRPITAALPAAATATLVTFAVLVGTGVVGGTGGYFHRSGSNSTWATEWAHRDLRAVTRPALVTNTAAQAYPAIPGTVTLVVDKVGTESYRESIFLSALQGTTGQTESGIYFSTFAEPSRTAQILRRSPRPLRLLVADPVVQQAIDEILTANPSLRAGLTVVPLNATTAP</sequence>
<feature type="transmembrane region" description="Helical" evidence="2">
    <location>
        <begin position="84"/>
        <end position="105"/>
    </location>
</feature>
<proteinExistence type="predicted"/>
<gene>
    <name evidence="3" type="ORF">C7C45_29045</name>
</gene>
<name>A0A318NBH6_9ACTN</name>
<keyword evidence="4" id="KW-1185">Reference proteome</keyword>
<feature type="transmembrane region" description="Helical" evidence="2">
    <location>
        <begin position="276"/>
        <end position="297"/>
    </location>
</feature>
<feature type="transmembrane region" description="Helical" evidence="2">
    <location>
        <begin position="36"/>
        <end position="53"/>
    </location>
</feature>
<accession>A0A318NBH6</accession>
<feature type="transmembrane region" description="Helical" evidence="2">
    <location>
        <begin position="327"/>
        <end position="358"/>
    </location>
</feature>
<feature type="region of interest" description="Disordered" evidence="1">
    <location>
        <begin position="1"/>
        <end position="28"/>
    </location>
</feature>
<feature type="transmembrane region" description="Helical" evidence="2">
    <location>
        <begin position="140"/>
        <end position="161"/>
    </location>
</feature>
<dbReference type="Proteomes" id="UP000248333">
    <property type="component" value="Unassembled WGS sequence"/>
</dbReference>
<evidence type="ECO:0000256" key="2">
    <source>
        <dbReference type="SAM" id="Phobius"/>
    </source>
</evidence>
<evidence type="ECO:0000256" key="1">
    <source>
        <dbReference type="SAM" id="MobiDB-lite"/>
    </source>
</evidence>
<keyword evidence="2" id="KW-0472">Membrane</keyword>
<evidence type="ECO:0000313" key="4">
    <source>
        <dbReference type="Proteomes" id="UP000248333"/>
    </source>
</evidence>
<feature type="transmembrane region" description="Helical" evidence="2">
    <location>
        <begin position="370"/>
        <end position="392"/>
    </location>
</feature>
<evidence type="ECO:0000313" key="3">
    <source>
        <dbReference type="EMBL" id="PYC65404.1"/>
    </source>
</evidence>
<organism evidence="3 4">
    <name type="scientific">Micromonospora arborensis</name>
    <dbReference type="NCBI Taxonomy" id="2116518"/>
    <lineage>
        <taxon>Bacteria</taxon>
        <taxon>Bacillati</taxon>
        <taxon>Actinomycetota</taxon>
        <taxon>Actinomycetes</taxon>
        <taxon>Micromonosporales</taxon>
        <taxon>Micromonosporaceae</taxon>
        <taxon>Micromonospora</taxon>
    </lineage>
</organism>
<dbReference type="RefSeq" id="WP_110567388.1">
    <property type="nucleotide sequence ID" value="NZ_PYBV01000046.1"/>
</dbReference>
<protein>
    <submittedName>
        <fullName evidence="3">Uncharacterized protein</fullName>
    </submittedName>
</protein>
<feature type="transmembrane region" description="Helical" evidence="2">
    <location>
        <begin position="509"/>
        <end position="529"/>
    </location>
</feature>
<keyword evidence="2" id="KW-1133">Transmembrane helix</keyword>
<feature type="transmembrane region" description="Helical" evidence="2">
    <location>
        <begin position="59"/>
        <end position="77"/>
    </location>
</feature>
<feature type="transmembrane region" description="Helical" evidence="2">
    <location>
        <begin position="244"/>
        <end position="264"/>
    </location>
</feature>
<feature type="transmembrane region" description="Helical" evidence="2">
    <location>
        <begin position="470"/>
        <end position="489"/>
    </location>
</feature>